<evidence type="ECO:0008006" key="4">
    <source>
        <dbReference type="Google" id="ProtNLM"/>
    </source>
</evidence>
<feature type="chain" id="PRO_5045336841" description="Two component regulator propeller" evidence="1">
    <location>
        <begin position="20"/>
        <end position="490"/>
    </location>
</feature>
<gene>
    <name evidence="2" type="ORF">ACFFGT_32860</name>
</gene>
<evidence type="ECO:0000313" key="3">
    <source>
        <dbReference type="Proteomes" id="UP001589828"/>
    </source>
</evidence>
<dbReference type="Proteomes" id="UP001589828">
    <property type="component" value="Unassembled WGS sequence"/>
</dbReference>
<dbReference type="InterPro" id="IPR015943">
    <property type="entry name" value="WD40/YVTN_repeat-like_dom_sf"/>
</dbReference>
<proteinExistence type="predicted"/>
<dbReference type="EMBL" id="JBHLTS010000080">
    <property type="protein sequence ID" value="MFC0519050.1"/>
    <property type="molecule type" value="Genomic_DNA"/>
</dbReference>
<dbReference type="RefSeq" id="WP_377026749.1">
    <property type="nucleotide sequence ID" value="NZ_JBHLTS010000080.1"/>
</dbReference>
<reference evidence="2 3" key="1">
    <citation type="submission" date="2024-09" db="EMBL/GenBank/DDBJ databases">
        <authorList>
            <person name="Sun Q."/>
            <person name="Mori K."/>
        </authorList>
    </citation>
    <scope>NUCLEOTIDE SEQUENCE [LARGE SCALE GENOMIC DNA]</scope>
    <source>
        <strain evidence="2 3">NCAIM B.02415</strain>
    </source>
</reference>
<evidence type="ECO:0000313" key="2">
    <source>
        <dbReference type="EMBL" id="MFC0519050.1"/>
    </source>
</evidence>
<evidence type="ECO:0000256" key="1">
    <source>
        <dbReference type="SAM" id="SignalP"/>
    </source>
</evidence>
<name>A0ABV6LHY1_9SPHI</name>
<sequence length="490" mass="54918">MKRIFFTSVALCLAFGLKAQNIFPYKLDNCITSVFCLDCGDQKANVKQAEFTALIDSLNKANDYSRMKGSIVLQVLVDSAGHGCVLSHTDKSNNAVTQNIVKCLNAFNGWIPAQTKGKPERRTSFNLLMSISGGVLSGKVQRVDMDAFKQSFDRPVSPEIYNKGYKYKNEHLKQYEITVWDSKNSNLPNNMDDNISIDKNGVIWLTIDEGLVKFDGKSFANAEQDISPKGDYFNYFAIAIDNENTKWVYAGKNIYSYDGNKWTVYDPKTIGIDGAYKIINNPATGEVFFCSDEGLTIFKNGKWSNLNKSKVKELPSNRVTFAKRDSKNKIWIGTFSGSILIEADGKAISFNDTQSVLKGKCITSMDEDENGNVYLGLYEYDRKDPCGINNDEGIAIYSSNNAVKQLTTSNSGMPFNHVSDVLYDRVEKVLWIATDRAGLVRYDLKDGWENYHNDNSAIPTSYISKMTFDNNGVLYLATRQGLVRVARKSK</sequence>
<comment type="caution">
    <text evidence="2">The sequence shown here is derived from an EMBL/GenBank/DDBJ whole genome shotgun (WGS) entry which is preliminary data.</text>
</comment>
<dbReference type="SUPFAM" id="SSF63829">
    <property type="entry name" value="Calcium-dependent phosphotriesterase"/>
    <property type="match status" value="1"/>
</dbReference>
<protein>
    <recommendedName>
        <fullName evidence="4">Two component regulator propeller</fullName>
    </recommendedName>
</protein>
<keyword evidence="1" id="KW-0732">Signal</keyword>
<dbReference type="Gene3D" id="2.130.10.10">
    <property type="entry name" value="YVTN repeat-like/Quinoprotein amine dehydrogenase"/>
    <property type="match status" value="2"/>
</dbReference>
<feature type="signal peptide" evidence="1">
    <location>
        <begin position="1"/>
        <end position="19"/>
    </location>
</feature>
<accession>A0ABV6LHY1</accession>
<organism evidence="2 3">
    <name type="scientific">Mucilaginibacter angelicae</name>
    <dbReference type="NCBI Taxonomy" id="869718"/>
    <lineage>
        <taxon>Bacteria</taxon>
        <taxon>Pseudomonadati</taxon>
        <taxon>Bacteroidota</taxon>
        <taxon>Sphingobacteriia</taxon>
        <taxon>Sphingobacteriales</taxon>
        <taxon>Sphingobacteriaceae</taxon>
        <taxon>Mucilaginibacter</taxon>
    </lineage>
</organism>
<keyword evidence="3" id="KW-1185">Reference proteome</keyword>